<dbReference type="InterPro" id="IPR000719">
    <property type="entry name" value="Prot_kinase_dom"/>
</dbReference>
<dbReference type="PROSITE" id="PS50011">
    <property type="entry name" value="PROTEIN_KINASE_DOM"/>
    <property type="match status" value="1"/>
</dbReference>
<dbReference type="SUPFAM" id="SSF56112">
    <property type="entry name" value="Protein kinase-like (PK-like)"/>
    <property type="match status" value="1"/>
</dbReference>
<evidence type="ECO:0000313" key="3">
    <source>
        <dbReference type="Proteomes" id="UP000757232"/>
    </source>
</evidence>
<gene>
    <name evidence="2" type="ORF">A7U60_g4608</name>
</gene>
<dbReference type="AlphaFoldDB" id="A0A9Q5N8Z6"/>
<keyword evidence="2" id="KW-0418">Kinase</keyword>
<keyword evidence="3" id="KW-1185">Reference proteome</keyword>
<accession>A0A9Q5N8Z6</accession>
<dbReference type="Gene3D" id="1.10.510.10">
    <property type="entry name" value="Transferase(Phosphotransferase) domain 1"/>
    <property type="match status" value="1"/>
</dbReference>
<feature type="domain" description="Protein kinase" evidence="1">
    <location>
        <begin position="1"/>
        <end position="280"/>
    </location>
</feature>
<dbReference type="InterPro" id="IPR051681">
    <property type="entry name" value="Ser/Thr_Kinases-Pseudokinases"/>
</dbReference>
<evidence type="ECO:0000259" key="1">
    <source>
        <dbReference type="PROSITE" id="PS50011"/>
    </source>
</evidence>
<keyword evidence="2" id="KW-0808">Transferase</keyword>
<dbReference type="PROSITE" id="PS00108">
    <property type="entry name" value="PROTEIN_KINASE_ST"/>
    <property type="match status" value="1"/>
</dbReference>
<dbReference type="GO" id="GO:0005524">
    <property type="term" value="F:ATP binding"/>
    <property type="evidence" value="ECO:0007669"/>
    <property type="project" value="InterPro"/>
</dbReference>
<evidence type="ECO:0000313" key="2">
    <source>
        <dbReference type="EMBL" id="OCB88203.1"/>
    </source>
</evidence>
<dbReference type="Proteomes" id="UP000757232">
    <property type="component" value="Unassembled WGS sequence"/>
</dbReference>
<dbReference type="Pfam" id="PF00069">
    <property type="entry name" value="Pkinase"/>
    <property type="match status" value="1"/>
</dbReference>
<dbReference type="InterPro" id="IPR008271">
    <property type="entry name" value="Ser/Thr_kinase_AS"/>
</dbReference>
<name>A0A9Q5N8Z6_SANBA</name>
<dbReference type="OrthoDB" id="3269467at2759"/>
<reference evidence="2" key="1">
    <citation type="submission" date="2016-06" db="EMBL/GenBank/DDBJ databases">
        <title>Draft Genome sequence of the fungus Inonotus baumii.</title>
        <authorList>
            <person name="Zhu H."/>
            <person name="Lin W."/>
        </authorList>
    </citation>
    <scope>NUCLEOTIDE SEQUENCE</scope>
    <source>
        <strain evidence="2">821</strain>
    </source>
</reference>
<comment type="caution">
    <text evidence="2">The sequence shown here is derived from an EMBL/GenBank/DDBJ whole genome shotgun (WGS) entry which is preliminary data.</text>
</comment>
<organism evidence="2 3">
    <name type="scientific">Sanghuangporus baumii</name>
    <name type="common">Phellinus baumii</name>
    <dbReference type="NCBI Taxonomy" id="108892"/>
    <lineage>
        <taxon>Eukaryota</taxon>
        <taxon>Fungi</taxon>
        <taxon>Dikarya</taxon>
        <taxon>Basidiomycota</taxon>
        <taxon>Agaricomycotina</taxon>
        <taxon>Agaricomycetes</taxon>
        <taxon>Hymenochaetales</taxon>
        <taxon>Hymenochaetaceae</taxon>
        <taxon>Sanghuangporus</taxon>
    </lineage>
</organism>
<dbReference type="GO" id="GO:0004674">
    <property type="term" value="F:protein serine/threonine kinase activity"/>
    <property type="evidence" value="ECO:0007669"/>
    <property type="project" value="TreeGrafter"/>
</dbReference>
<dbReference type="InterPro" id="IPR011009">
    <property type="entry name" value="Kinase-like_dom_sf"/>
</dbReference>
<dbReference type="SMART" id="SM00220">
    <property type="entry name" value="S_TKc"/>
    <property type="match status" value="1"/>
</dbReference>
<dbReference type="PANTHER" id="PTHR44329">
    <property type="entry name" value="SERINE/THREONINE-PROTEIN KINASE TNNI3K-RELATED"/>
    <property type="match status" value="1"/>
</dbReference>
<sequence length="283" mass="31593">MFSNGVRAILSKGSMLVDSPGLQQGKSIVLKTINASFARKLNEERRERLIQYFEREAGIWRLTSGHSNILELYGFMRVPGQAFPSLVSPYYEDGDLRAFVEEQEKGNLPAKQCIQFSFTRRIVALLVHSLTPAVIHRDLKASNVLVRRDGEILSAVLIDFGSAKISDPSLFRILKTTCSSSMAWSPPEYVLYPEKYTNPTAQGDMWSLACTCIEIFTGKDPYKGYDVKEALANGEIPQRPNDGKVSISDAAWCFLKKCWGISSDQRPCAKQAVSELEQLVTIA</sequence>
<dbReference type="EMBL" id="LNZH02000182">
    <property type="protein sequence ID" value="OCB88203.1"/>
    <property type="molecule type" value="Genomic_DNA"/>
</dbReference>
<protein>
    <submittedName>
        <fullName evidence="2">Kinase-like protein</fullName>
    </submittedName>
</protein>
<proteinExistence type="predicted"/>